<reference evidence="5" key="1">
    <citation type="submission" date="2018-12" db="EMBL/GenBank/DDBJ databases">
        <authorList>
            <person name="Will S."/>
            <person name="Neumann-Schaal M."/>
            <person name="Henke P."/>
        </authorList>
    </citation>
    <scope>NUCLEOTIDE SEQUENCE</scope>
    <source>
        <strain evidence="5">PCC 7102</strain>
    </source>
</reference>
<dbReference type="Proteomes" id="UP000271624">
    <property type="component" value="Unassembled WGS sequence"/>
</dbReference>
<dbReference type="PANTHER" id="PTHR10302:SF0">
    <property type="entry name" value="SINGLE-STRANDED DNA-BINDING PROTEIN, MITOCHONDRIAL"/>
    <property type="match status" value="1"/>
</dbReference>
<dbReference type="InterPro" id="IPR011344">
    <property type="entry name" value="ssDNA-bd"/>
</dbReference>
<comment type="caution">
    <text evidence="5">The sequence shown here is derived from an EMBL/GenBank/DDBJ whole genome shotgun (WGS) entry which is preliminary data.</text>
</comment>
<dbReference type="GO" id="GO:0009295">
    <property type="term" value="C:nucleoid"/>
    <property type="evidence" value="ECO:0007669"/>
    <property type="project" value="TreeGrafter"/>
</dbReference>
<dbReference type="AlphaFoldDB" id="A0A433UHS3"/>
<dbReference type="GO" id="GO:0006260">
    <property type="term" value="P:DNA replication"/>
    <property type="evidence" value="ECO:0007669"/>
    <property type="project" value="InterPro"/>
</dbReference>
<dbReference type="GO" id="GO:0003697">
    <property type="term" value="F:single-stranded DNA binding"/>
    <property type="evidence" value="ECO:0007669"/>
    <property type="project" value="UniProtKB-UniRule"/>
</dbReference>
<name>A0A433UHS3_9CYAN</name>
<dbReference type="OrthoDB" id="9809878at2"/>
<dbReference type="PANTHER" id="PTHR10302">
    <property type="entry name" value="SINGLE-STRANDED DNA-BINDING PROTEIN"/>
    <property type="match status" value="1"/>
</dbReference>
<comment type="subunit">
    <text evidence="2">Homotetramer.</text>
</comment>
<dbReference type="SUPFAM" id="SSF50249">
    <property type="entry name" value="Nucleic acid-binding proteins"/>
    <property type="match status" value="1"/>
</dbReference>
<evidence type="ECO:0000313" key="6">
    <source>
        <dbReference type="Proteomes" id="UP000271624"/>
    </source>
</evidence>
<dbReference type="InterPro" id="IPR000424">
    <property type="entry name" value="Primosome_PriB/ssb"/>
</dbReference>
<dbReference type="PIRSF" id="PIRSF002070">
    <property type="entry name" value="SSB"/>
    <property type="match status" value="1"/>
</dbReference>
<keyword evidence="1 2" id="KW-0238">DNA-binding</keyword>
<sequence>MNEQYVNQVQIIGRVGQNPETKYFESGAVKSAITIAVKAPYKSDNPLWFDAECWGSIAEVCAEYVKKGSTIGINGELVLEQWNDKNTGEERYKPLIRVSNLELINSPRNNSSSEEQAESNNEHSQLVNANF</sequence>
<dbReference type="Pfam" id="PF00436">
    <property type="entry name" value="SSB"/>
    <property type="match status" value="1"/>
</dbReference>
<dbReference type="HAMAP" id="MF_00984">
    <property type="entry name" value="SSB"/>
    <property type="match status" value="1"/>
</dbReference>
<reference evidence="5" key="2">
    <citation type="journal article" date="2019" name="Genome Biol. Evol.">
        <title>Day and night: Metabolic profiles and evolutionary relationships of six axenic non-marine cyanobacteria.</title>
        <authorList>
            <person name="Will S.E."/>
            <person name="Henke P."/>
            <person name="Boedeker C."/>
            <person name="Huang S."/>
            <person name="Brinkmann H."/>
            <person name="Rohde M."/>
            <person name="Jarek M."/>
            <person name="Friedl T."/>
            <person name="Seufert S."/>
            <person name="Schumacher M."/>
            <person name="Overmann J."/>
            <person name="Neumann-Schaal M."/>
            <person name="Petersen J."/>
        </authorList>
    </citation>
    <scope>NUCLEOTIDE SEQUENCE [LARGE SCALE GENOMIC DNA]</scope>
    <source>
        <strain evidence="5">PCC 7102</strain>
    </source>
</reference>
<gene>
    <name evidence="5" type="primary">ssb</name>
    <name evidence="5" type="ORF">DSM106972_096290</name>
</gene>
<evidence type="ECO:0000256" key="2">
    <source>
        <dbReference type="HAMAP-Rule" id="MF_00984"/>
    </source>
</evidence>
<dbReference type="NCBIfam" id="TIGR00621">
    <property type="entry name" value="ssb"/>
    <property type="match status" value="1"/>
</dbReference>
<dbReference type="CDD" id="cd04496">
    <property type="entry name" value="SSB_OBF"/>
    <property type="match status" value="1"/>
</dbReference>
<feature type="region of interest" description="Disordered" evidence="4">
    <location>
        <begin position="106"/>
        <end position="131"/>
    </location>
</feature>
<dbReference type="EMBL" id="RSCL01000059">
    <property type="protein sequence ID" value="RUS93433.1"/>
    <property type="molecule type" value="Genomic_DNA"/>
</dbReference>
<evidence type="ECO:0000313" key="5">
    <source>
        <dbReference type="EMBL" id="RUS93433.1"/>
    </source>
</evidence>
<dbReference type="InterPro" id="IPR012340">
    <property type="entry name" value="NA-bd_OB-fold"/>
</dbReference>
<organism evidence="5 6">
    <name type="scientific">Dulcicalothrix desertica PCC 7102</name>
    <dbReference type="NCBI Taxonomy" id="232991"/>
    <lineage>
        <taxon>Bacteria</taxon>
        <taxon>Bacillati</taxon>
        <taxon>Cyanobacteriota</taxon>
        <taxon>Cyanophyceae</taxon>
        <taxon>Nostocales</taxon>
        <taxon>Calotrichaceae</taxon>
        <taxon>Dulcicalothrix</taxon>
    </lineage>
</organism>
<dbReference type="Gene3D" id="2.40.50.140">
    <property type="entry name" value="Nucleic acid-binding proteins"/>
    <property type="match status" value="1"/>
</dbReference>
<comment type="caution">
    <text evidence="2">Lacks conserved residue(s) required for the propagation of feature annotation.</text>
</comment>
<dbReference type="PROSITE" id="PS50935">
    <property type="entry name" value="SSB"/>
    <property type="match status" value="1"/>
</dbReference>
<evidence type="ECO:0000256" key="4">
    <source>
        <dbReference type="SAM" id="MobiDB-lite"/>
    </source>
</evidence>
<evidence type="ECO:0000256" key="1">
    <source>
        <dbReference type="ARBA" id="ARBA00023125"/>
    </source>
</evidence>
<accession>A0A433UHS3</accession>
<proteinExistence type="inferred from homology"/>
<dbReference type="RefSeq" id="WP_127087540.1">
    <property type="nucleotide sequence ID" value="NZ_RSCL01000059.1"/>
</dbReference>
<keyword evidence="6" id="KW-1185">Reference proteome</keyword>
<evidence type="ECO:0000256" key="3">
    <source>
        <dbReference type="PIRNR" id="PIRNR002070"/>
    </source>
</evidence>
<protein>
    <recommendedName>
        <fullName evidence="2 3">Single-stranded DNA-binding protein</fullName>
        <shortName evidence="2">SSB</shortName>
    </recommendedName>
</protein>